<dbReference type="InterPro" id="IPR010473">
    <property type="entry name" value="GTPase-bd"/>
</dbReference>
<evidence type="ECO:0000259" key="2">
    <source>
        <dbReference type="SMART" id="SM01140"/>
    </source>
</evidence>
<evidence type="ECO:0000313" key="4">
    <source>
        <dbReference type="Proteomes" id="UP001497453"/>
    </source>
</evidence>
<dbReference type="InterPro" id="IPR016024">
    <property type="entry name" value="ARM-type_fold"/>
</dbReference>
<feature type="region of interest" description="Disordered" evidence="1">
    <location>
        <begin position="42"/>
        <end position="70"/>
    </location>
</feature>
<evidence type="ECO:0000313" key="3">
    <source>
        <dbReference type="EMBL" id="CAL1716993.1"/>
    </source>
</evidence>
<feature type="region of interest" description="Disordered" evidence="1">
    <location>
        <begin position="106"/>
        <end position="136"/>
    </location>
</feature>
<dbReference type="Proteomes" id="UP001497453">
    <property type="component" value="Chromosome 9"/>
</dbReference>
<dbReference type="Pfam" id="PF06371">
    <property type="entry name" value="Drf_GBD"/>
    <property type="match status" value="1"/>
</dbReference>
<proteinExistence type="predicted"/>
<feature type="domain" description="Formin GTPase-binding" evidence="2">
    <location>
        <begin position="61"/>
        <end position="348"/>
    </location>
</feature>
<dbReference type="SUPFAM" id="SSF48371">
    <property type="entry name" value="ARM repeat"/>
    <property type="match status" value="1"/>
</dbReference>
<dbReference type="EMBL" id="OZ037952">
    <property type="protein sequence ID" value="CAL1716993.1"/>
    <property type="molecule type" value="Genomic_DNA"/>
</dbReference>
<sequence length="636" mass="69695">MFKSILPLRRIHSSEFTMVTDLGDTAPNGKENYPALATMTNTAKPPTEKRAKKVKVKHNSKEEGTDSPDTEQAFSQLLDELQIPSTIRPKLATMEPSVKAAMLKSSHTLARKGPNSPSGGLRKSHSSESLSSPRMLPIDSSTYDVFRAPTSMSGVPPFELAPSTRYPKPQRPFATAGHARGVSLSLRKNAFASQSTVSLATSAINPGKEKKELKAAAISASRYCSILTGSSTTQLDVETVKKLRLLLRNEAASWTLDFVNAGGYSALLTRLSEILEVEWREEQHDDQILHELLRCFKALSTSAVGCNALRSRAPTPYTQLIALLYSDKKPGEVATRQLIVELLLALFDLYPPSSLPSLGSPNNGYPTHRSQSIPWGVAPSTSNVITLPPSHTTFFSFIRSVLLTPAPPPTEDPRIPVSPHQFIEELHIPRIYKTYLQELSDLCRDYFWVFCHPNNTIWNLDETDEGKVERPRAPGGMTGGVEFEAMSYMTIQFRLINAIANAAQELNLPKEHELSPHRLHSDFFLSGIDRILLIARKASTTYYPTLHLEIARYVTAAGRAGYELPWSVARIIGSPPTAMRKPGSSSRSGRSPSSANTTTTSSVGGSPTKRNAVIGTPSLPQLPTPRKVTPMFGMGP</sequence>
<feature type="region of interest" description="Disordered" evidence="1">
    <location>
        <begin position="575"/>
        <end position="636"/>
    </location>
</feature>
<gene>
    <name evidence="3" type="ORF">GFSPODELE1_LOCUS11002</name>
</gene>
<keyword evidence="4" id="KW-1185">Reference proteome</keyword>
<accession>A0ABP1EBZ1</accession>
<dbReference type="Gene3D" id="1.25.10.10">
    <property type="entry name" value="Leucine-rich Repeat Variant"/>
    <property type="match status" value="1"/>
</dbReference>
<evidence type="ECO:0000256" key="1">
    <source>
        <dbReference type="SAM" id="MobiDB-lite"/>
    </source>
</evidence>
<protein>
    <recommendedName>
        <fullName evidence="2">Formin GTPase-binding domain-containing protein</fullName>
    </recommendedName>
</protein>
<reference evidence="4" key="1">
    <citation type="submission" date="2024-04" db="EMBL/GenBank/DDBJ databases">
        <authorList>
            <person name="Shaw F."/>
            <person name="Minotto A."/>
        </authorList>
    </citation>
    <scope>NUCLEOTIDE SEQUENCE [LARGE SCALE GENOMIC DNA]</scope>
</reference>
<feature type="compositionally biased region" description="Low complexity" evidence="1">
    <location>
        <begin position="582"/>
        <end position="608"/>
    </location>
</feature>
<organism evidence="3 4">
    <name type="scientific">Somion occarium</name>
    <dbReference type="NCBI Taxonomy" id="3059160"/>
    <lineage>
        <taxon>Eukaryota</taxon>
        <taxon>Fungi</taxon>
        <taxon>Dikarya</taxon>
        <taxon>Basidiomycota</taxon>
        <taxon>Agaricomycotina</taxon>
        <taxon>Agaricomycetes</taxon>
        <taxon>Polyporales</taxon>
        <taxon>Cerrenaceae</taxon>
        <taxon>Somion</taxon>
    </lineage>
</organism>
<dbReference type="SMART" id="SM01140">
    <property type="entry name" value="Drf_GBD"/>
    <property type="match status" value="1"/>
</dbReference>
<dbReference type="InterPro" id="IPR011989">
    <property type="entry name" value="ARM-like"/>
</dbReference>
<name>A0ABP1EBZ1_9APHY</name>